<dbReference type="SMART" id="SM00829">
    <property type="entry name" value="PKS_ER"/>
    <property type="match status" value="1"/>
</dbReference>
<proteinExistence type="inferred from homology"/>
<dbReference type="Pfam" id="PF08240">
    <property type="entry name" value="ADH_N"/>
    <property type="match status" value="1"/>
</dbReference>
<dbReference type="InterPro" id="IPR013154">
    <property type="entry name" value="ADH-like_N"/>
</dbReference>
<keyword evidence="9" id="KW-1185">Reference proteome</keyword>
<dbReference type="InterPro" id="IPR013149">
    <property type="entry name" value="ADH-like_C"/>
</dbReference>
<dbReference type="InterPro" id="IPR002328">
    <property type="entry name" value="ADH_Zn_CS"/>
</dbReference>
<keyword evidence="5" id="KW-0520">NAD</keyword>
<dbReference type="InterPro" id="IPR011032">
    <property type="entry name" value="GroES-like_sf"/>
</dbReference>
<evidence type="ECO:0000313" key="8">
    <source>
        <dbReference type="EMBL" id="MER6426737.1"/>
    </source>
</evidence>
<organism evidence="8 9">
    <name type="scientific">Streptomyces sp. 900105245</name>
    <dbReference type="NCBI Taxonomy" id="3154379"/>
    <lineage>
        <taxon>Bacteria</taxon>
        <taxon>Bacillati</taxon>
        <taxon>Actinomycetota</taxon>
        <taxon>Actinomycetes</taxon>
        <taxon>Kitasatosporales</taxon>
        <taxon>Streptomycetaceae</taxon>
        <taxon>Streptomyces</taxon>
    </lineage>
</organism>
<gene>
    <name evidence="8" type="ORF">ABT272_03150</name>
</gene>
<dbReference type="EMBL" id="JBEPAZ010000002">
    <property type="protein sequence ID" value="MER6426737.1"/>
    <property type="molecule type" value="Genomic_DNA"/>
</dbReference>
<comment type="caution">
    <text evidence="8">The sequence shown here is derived from an EMBL/GenBank/DDBJ whole genome shotgun (WGS) entry which is preliminary data.</text>
</comment>
<name>A0ABV1U0M4_9ACTN</name>
<keyword evidence="4" id="KW-0560">Oxidoreductase</keyword>
<sequence length="364" mass="37683">MRGVVFDGSGVRVVDDLAVREPGPGEVLVAVSAAGLCHSDLSVVDGTIPFPVPVVLGHEGAGVVEAVGAGVTHVAPGDHVALSTLANCGTCAECDRGRPTMCRQAIGRPGRPFSRGADPVYQFASNSAFAERTVVKAVQAVRIPKDIPLASAALIGCGVLTGVGAVLNRARVDRGDSVVVIGTGGIGLNVLQGARLAGALRIVAVDANPAKEEAARRFGATDFLTSVAGVRDLLPTGADHAFECVGRVELIRAAIDLLDRHGQAVLLGVPPATAEASFLVSSLYLDKSVLGCRYGSSRPQRDIALYADLYREGRLLLDELVTATYPVEDFEKARADAEAGRVARAVLTFQAASRPAPGARPVRS</sequence>
<evidence type="ECO:0000256" key="5">
    <source>
        <dbReference type="ARBA" id="ARBA00023027"/>
    </source>
</evidence>
<evidence type="ECO:0000256" key="3">
    <source>
        <dbReference type="ARBA" id="ARBA00022833"/>
    </source>
</evidence>
<dbReference type="Pfam" id="PF00107">
    <property type="entry name" value="ADH_zinc_N"/>
    <property type="match status" value="1"/>
</dbReference>
<dbReference type="CDD" id="cd08279">
    <property type="entry name" value="Zn_ADH_class_III"/>
    <property type="match status" value="1"/>
</dbReference>
<comment type="cofactor">
    <cofactor evidence="6">
        <name>Zn(2+)</name>
        <dbReference type="ChEBI" id="CHEBI:29105"/>
    </cofactor>
</comment>
<evidence type="ECO:0000313" key="9">
    <source>
        <dbReference type="Proteomes" id="UP001470023"/>
    </source>
</evidence>
<evidence type="ECO:0000256" key="4">
    <source>
        <dbReference type="ARBA" id="ARBA00023002"/>
    </source>
</evidence>
<evidence type="ECO:0000256" key="6">
    <source>
        <dbReference type="RuleBase" id="RU361277"/>
    </source>
</evidence>
<dbReference type="SUPFAM" id="SSF51735">
    <property type="entry name" value="NAD(P)-binding Rossmann-fold domains"/>
    <property type="match status" value="1"/>
</dbReference>
<dbReference type="Gene3D" id="3.90.180.10">
    <property type="entry name" value="Medium-chain alcohol dehydrogenases, catalytic domain"/>
    <property type="match status" value="1"/>
</dbReference>
<protein>
    <submittedName>
        <fullName evidence="8">Zn-dependent alcohol dehydrogenase</fullName>
    </submittedName>
</protein>
<dbReference type="Gene3D" id="3.40.50.720">
    <property type="entry name" value="NAD(P)-binding Rossmann-like Domain"/>
    <property type="match status" value="1"/>
</dbReference>
<dbReference type="PANTHER" id="PTHR43880:SF12">
    <property type="entry name" value="ALCOHOL DEHYDROGENASE CLASS-3"/>
    <property type="match status" value="1"/>
</dbReference>
<dbReference type="InterPro" id="IPR020843">
    <property type="entry name" value="ER"/>
</dbReference>
<dbReference type="SUPFAM" id="SSF50129">
    <property type="entry name" value="GroES-like"/>
    <property type="match status" value="1"/>
</dbReference>
<evidence type="ECO:0000259" key="7">
    <source>
        <dbReference type="SMART" id="SM00829"/>
    </source>
</evidence>
<dbReference type="RefSeq" id="WP_352062752.1">
    <property type="nucleotide sequence ID" value="NZ_JBEPAZ010000002.1"/>
</dbReference>
<dbReference type="PROSITE" id="PS00059">
    <property type="entry name" value="ADH_ZINC"/>
    <property type="match status" value="1"/>
</dbReference>
<dbReference type="PANTHER" id="PTHR43880">
    <property type="entry name" value="ALCOHOL DEHYDROGENASE"/>
    <property type="match status" value="1"/>
</dbReference>
<evidence type="ECO:0000256" key="2">
    <source>
        <dbReference type="ARBA" id="ARBA00022723"/>
    </source>
</evidence>
<dbReference type="InterPro" id="IPR036291">
    <property type="entry name" value="NAD(P)-bd_dom_sf"/>
</dbReference>
<evidence type="ECO:0000256" key="1">
    <source>
        <dbReference type="ARBA" id="ARBA00008072"/>
    </source>
</evidence>
<keyword evidence="2 6" id="KW-0479">Metal-binding</keyword>
<reference evidence="8 9" key="1">
    <citation type="submission" date="2024-06" db="EMBL/GenBank/DDBJ databases">
        <title>The Natural Products Discovery Center: Release of the First 8490 Sequenced Strains for Exploring Actinobacteria Biosynthetic Diversity.</title>
        <authorList>
            <person name="Kalkreuter E."/>
            <person name="Kautsar S.A."/>
            <person name="Yang D."/>
            <person name="Bader C.D."/>
            <person name="Teijaro C.N."/>
            <person name="Fluegel L."/>
            <person name="Davis C.M."/>
            <person name="Simpson J.R."/>
            <person name="Lauterbach L."/>
            <person name="Steele A.D."/>
            <person name="Gui C."/>
            <person name="Meng S."/>
            <person name="Li G."/>
            <person name="Viehrig K."/>
            <person name="Ye F."/>
            <person name="Su P."/>
            <person name="Kiefer A.F."/>
            <person name="Nichols A."/>
            <person name="Cepeda A.J."/>
            <person name="Yan W."/>
            <person name="Fan B."/>
            <person name="Jiang Y."/>
            <person name="Adhikari A."/>
            <person name="Zheng C.-J."/>
            <person name="Schuster L."/>
            <person name="Cowan T.M."/>
            <person name="Smanski M.J."/>
            <person name="Chevrette M.G."/>
            <person name="De Carvalho L.P.S."/>
            <person name="Shen B."/>
        </authorList>
    </citation>
    <scope>NUCLEOTIDE SEQUENCE [LARGE SCALE GENOMIC DNA]</scope>
    <source>
        <strain evidence="8 9">NPDC001166</strain>
    </source>
</reference>
<keyword evidence="3 6" id="KW-0862">Zinc</keyword>
<dbReference type="Proteomes" id="UP001470023">
    <property type="component" value="Unassembled WGS sequence"/>
</dbReference>
<comment type="similarity">
    <text evidence="1 6">Belongs to the zinc-containing alcohol dehydrogenase family.</text>
</comment>
<accession>A0ABV1U0M4</accession>
<feature type="domain" description="Enoyl reductase (ER)" evidence="7">
    <location>
        <begin position="12"/>
        <end position="347"/>
    </location>
</feature>